<reference evidence="3" key="1">
    <citation type="journal article" date="2019" name="Int. J. Syst. Evol. Microbiol.">
        <title>The Global Catalogue of Microorganisms (GCM) 10K type strain sequencing project: providing services to taxonomists for standard genome sequencing and annotation.</title>
        <authorList>
            <consortium name="The Broad Institute Genomics Platform"/>
            <consortium name="The Broad Institute Genome Sequencing Center for Infectious Disease"/>
            <person name="Wu L."/>
            <person name="Ma J."/>
        </authorList>
    </citation>
    <scope>NUCLEOTIDE SEQUENCE [LARGE SCALE GENOMIC DNA]</scope>
    <source>
        <strain evidence="3">JCM 9651</strain>
    </source>
</reference>
<evidence type="ECO:0000313" key="3">
    <source>
        <dbReference type="Proteomes" id="UP001499990"/>
    </source>
</evidence>
<feature type="region of interest" description="Disordered" evidence="1">
    <location>
        <begin position="92"/>
        <end position="113"/>
    </location>
</feature>
<proteinExistence type="predicted"/>
<organism evidence="2 3">
    <name type="scientific">Streptomyces sannanensis</name>
    <dbReference type="NCBI Taxonomy" id="285536"/>
    <lineage>
        <taxon>Bacteria</taxon>
        <taxon>Bacillati</taxon>
        <taxon>Actinomycetota</taxon>
        <taxon>Actinomycetes</taxon>
        <taxon>Kitasatosporales</taxon>
        <taxon>Streptomycetaceae</taxon>
        <taxon>Streptomyces</taxon>
    </lineage>
</organism>
<name>A0ABP6S9G5_9ACTN</name>
<evidence type="ECO:0000313" key="2">
    <source>
        <dbReference type="EMBL" id="GAA3371236.1"/>
    </source>
</evidence>
<evidence type="ECO:0000256" key="1">
    <source>
        <dbReference type="SAM" id="MobiDB-lite"/>
    </source>
</evidence>
<dbReference type="Proteomes" id="UP001499990">
    <property type="component" value="Unassembled WGS sequence"/>
</dbReference>
<sequence>MARRTLPDPLVPLGYRRDGRPIYPILGADGRDPSNDPSNQPPAPARTFTQDEVSQLLAREKQQGGRSAVKELLEQLGFDKADDLSAYLQQQRDAEKASLSEVERREKEANDRLAAAAAREAAAAAAERSAQRRVALVALGATGDDLADAERLLAVPDDADSQALAEAAQQLTERRPELFGGQRQTASPPAPGGSPAGGPPPRGSNTPKQGSAGLDMARRRGYISD</sequence>
<comment type="caution">
    <text evidence="2">The sequence shown here is derived from an EMBL/GenBank/DDBJ whole genome shotgun (WGS) entry which is preliminary data.</text>
</comment>
<accession>A0ABP6S9G5</accession>
<dbReference type="RefSeq" id="WP_345036026.1">
    <property type="nucleotide sequence ID" value="NZ_BAAAYL010000001.1"/>
</dbReference>
<gene>
    <name evidence="2" type="ORF">GCM10020367_21080</name>
</gene>
<dbReference type="EMBL" id="BAAAYL010000001">
    <property type="protein sequence ID" value="GAA3371236.1"/>
    <property type="molecule type" value="Genomic_DNA"/>
</dbReference>
<feature type="region of interest" description="Disordered" evidence="1">
    <location>
        <begin position="163"/>
        <end position="225"/>
    </location>
</feature>
<feature type="compositionally biased region" description="Basic and acidic residues" evidence="1">
    <location>
        <begin position="92"/>
        <end position="111"/>
    </location>
</feature>
<feature type="region of interest" description="Disordered" evidence="1">
    <location>
        <begin position="1"/>
        <end position="49"/>
    </location>
</feature>
<keyword evidence="3" id="KW-1185">Reference proteome</keyword>
<feature type="compositionally biased region" description="Pro residues" evidence="1">
    <location>
        <begin position="188"/>
        <end position="202"/>
    </location>
</feature>
<protein>
    <submittedName>
        <fullName evidence="2">Uncharacterized protein</fullName>
    </submittedName>
</protein>